<sequence length="106" mass="12398">MIFSIEITVSAEQDLSDIFDFIAYEQCLPETAAGLIEKLHKGIASLSYMPERCRCFEQEPWFSLGLRVRYCSSYGIYYTVDKRRCVVRIHHVLSNKVDVSRWLKLN</sequence>
<protein>
    <submittedName>
        <fullName evidence="2">RelE/ParE family toxin</fullName>
    </submittedName>
</protein>
<dbReference type="InterPro" id="IPR035093">
    <property type="entry name" value="RelE/ParE_toxin_dom_sf"/>
</dbReference>
<dbReference type="Proteomes" id="UP000214610">
    <property type="component" value="Unassembled WGS sequence"/>
</dbReference>
<dbReference type="InterPro" id="IPR007712">
    <property type="entry name" value="RelE/ParE_toxin"/>
</dbReference>
<comment type="caution">
    <text evidence="2">The sequence shown here is derived from an EMBL/GenBank/DDBJ whole genome shotgun (WGS) entry which is preliminary data.</text>
</comment>
<keyword evidence="3" id="KW-1185">Reference proteome</keyword>
<organism evidence="2 3">
    <name type="scientific">Turicimonas muris</name>
    <dbReference type="NCBI Taxonomy" id="1796652"/>
    <lineage>
        <taxon>Bacteria</taxon>
        <taxon>Pseudomonadati</taxon>
        <taxon>Pseudomonadota</taxon>
        <taxon>Betaproteobacteria</taxon>
        <taxon>Burkholderiales</taxon>
        <taxon>Sutterellaceae</taxon>
        <taxon>Turicimonas</taxon>
    </lineage>
</organism>
<dbReference type="GeneID" id="78361659"/>
<reference evidence="3" key="1">
    <citation type="submission" date="2017-05" db="EMBL/GenBank/DDBJ databases">
        <title>Improved OligoMM genomes.</title>
        <authorList>
            <person name="Garzetti D."/>
        </authorList>
    </citation>
    <scope>NUCLEOTIDE SEQUENCE [LARGE SCALE GENOMIC DNA]</scope>
    <source>
        <strain evidence="3">YL45</strain>
    </source>
</reference>
<dbReference type="Gene3D" id="3.30.2310.20">
    <property type="entry name" value="RelE-like"/>
    <property type="match status" value="1"/>
</dbReference>
<dbReference type="Pfam" id="PF05016">
    <property type="entry name" value="ParE_toxin"/>
    <property type="match status" value="1"/>
</dbReference>
<dbReference type="AlphaFoldDB" id="A0A227KQU0"/>
<dbReference type="RefSeq" id="WP_066593252.1">
    <property type="nucleotide sequence ID" value="NZ_CAJTBZ010000004.1"/>
</dbReference>
<name>A0A227KQU0_9BURK</name>
<proteinExistence type="predicted"/>
<gene>
    <name evidence="2" type="ORF">ADH67_06430</name>
</gene>
<evidence type="ECO:0000256" key="1">
    <source>
        <dbReference type="ARBA" id="ARBA00022649"/>
    </source>
</evidence>
<evidence type="ECO:0000313" key="2">
    <source>
        <dbReference type="EMBL" id="OXE49760.1"/>
    </source>
</evidence>
<evidence type="ECO:0000313" key="3">
    <source>
        <dbReference type="Proteomes" id="UP000214610"/>
    </source>
</evidence>
<keyword evidence="1" id="KW-1277">Toxin-antitoxin system</keyword>
<dbReference type="EMBL" id="NHMP01000003">
    <property type="protein sequence ID" value="OXE49760.1"/>
    <property type="molecule type" value="Genomic_DNA"/>
</dbReference>
<accession>A0A227KQU0</accession>